<evidence type="ECO:0000313" key="10">
    <source>
        <dbReference type="EMBL" id="EME87125.1"/>
    </source>
</evidence>
<keyword evidence="5 9" id="KW-0560">Oxidoreductase</keyword>
<dbReference type="OrthoDB" id="1844152at2759"/>
<dbReference type="AlphaFoldDB" id="M2ZB98"/>
<dbReference type="CDD" id="cd11041">
    <property type="entry name" value="CYP503A1-like"/>
    <property type="match status" value="1"/>
</dbReference>
<dbReference type="PROSITE" id="PS00086">
    <property type="entry name" value="CYTOCHROME_P450"/>
    <property type="match status" value="1"/>
</dbReference>
<proteinExistence type="inferred from homology"/>
<keyword evidence="6 8" id="KW-0408">Iron</keyword>
<name>M2ZB98_PSEFD</name>
<dbReference type="eggNOG" id="KOG0156">
    <property type="taxonomic scope" value="Eukaryota"/>
</dbReference>
<dbReference type="InterPro" id="IPR017972">
    <property type="entry name" value="Cyt_P450_CS"/>
</dbReference>
<keyword evidence="7 9" id="KW-0503">Monooxygenase</keyword>
<accession>M2ZB98</accession>
<evidence type="ECO:0000256" key="2">
    <source>
        <dbReference type="ARBA" id="ARBA00010617"/>
    </source>
</evidence>
<keyword evidence="4 8" id="KW-0479">Metal-binding</keyword>
<dbReference type="GO" id="GO:0016705">
    <property type="term" value="F:oxidoreductase activity, acting on paired donors, with incorporation or reduction of molecular oxygen"/>
    <property type="evidence" value="ECO:0007669"/>
    <property type="project" value="InterPro"/>
</dbReference>
<dbReference type="RefSeq" id="XP_007924163.1">
    <property type="nucleotide sequence ID" value="XM_007925972.1"/>
</dbReference>
<dbReference type="GeneID" id="19334898"/>
<sequence length="474" mass="54251">MIPSPHEKDYFWFVTKSTRAEFLSEAARLLRKGFASADVIRLHAGWDHIVVLSPFYAERVRADDKLSPDTFSDKEMFGEVPGFEPYRFLCTHRDLIRNVISMRLNRCFGPGTIYLSEAIEDALRKNIGNDTEWRRVPLGTAVLRVLTQSTSRALQGPELSYDEEWLEIATQYTLTSITGVTTLRRLPRFLVPVLHWYVPDAIKSRQLLSRARAKLLPIYEKRKHELCQAINSGTYRPEDADALGWYEELANGRDYDPVVAQLTVAVAAIHTTTDFMCQFLSDLVRYPEYIQPLREELILALQDKGWKASTILQLPLLDSIMKESQRLKPISIAFMRSIAQHDIALEDDVTIPQDTSVIVSAHAMRDSTLYENPDDFDGYRFVNPAKNHESRHFTSVSVGHMGFGFGKHACPGRFFVNLQTKIFIAHMLLKYDWKFATEGGPAIRTSGFDQVIDPSAEMLIRRRREEIQIEALYG</sequence>
<reference evidence="10 11" key="1">
    <citation type="journal article" date="2012" name="PLoS Pathog.">
        <title>Diverse lifestyles and strategies of plant pathogenesis encoded in the genomes of eighteen Dothideomycetes fungi.</title>
        <authorList>
            <person name="Ohm R.A."/>
            <person name="Feau N."/>
            <person name="Henrissat B."/>
            <person name="Schoch C.L."/>
            <person name="Horwitz B.A."/>
            <person name="Barry K.W."/>
            <person name="Condon B.J."/>
            <person name="Copeland A.C."/>
            <person name="Dhillon B."/>
            <person name="Glaser F."/>
            <person name="Hesse C.N."/>
            <person name="Kosti I."/>
            <person name="LaButti K."/>
            <person name="Lindquist E.A."/>
            <person name="Lucas S."/>
            <person name="Salamov A.A."/>
            <person name="Bradshaw R.E."/>
            <person name="Ciuffetti L."/>
            <person name="Hamelin R.C."/>
            <person name="Kema G.H.J."/>
            <person name="Lawrence C."/>
            <person name="Scott J.A."/>
            <person name="Spatafora J.W."/>
            <person name="Turgeon B.G."/>
            <person name="de Wit P.J.G.M."/>
            <person name="Zhong S."/>
            <person name="Goodwin S.B."/>
            <person name="Grigoriev I.V."/>
        </authorList>
    </citation>
    <scope>NUCLEOTIDE SEQUENCE [LARGE SCALE GENOMIC DNA]</scope>
    <source>
        <strain evidence="10 11">CIRAD86</strain>
    </source>
</reference>
<dbReference type="Pfam" id="PF00067">
    <property type="entry name" value="p450"/>
    <property type="match status" value="1"/>
</dbReference>
<dbReference type="VEuPathDB" id="FungiDB:MYCFIDRAFT_187055"/>
<dbReference type="PRINTS" id="PR00465">
    <property type="entry name" value="EP450IV"/>
</dbReference>
<evidence type="ECO:0000256" key="4">
    <source>
        <dbReference type="ARBA" id="ARBA00022723"/>
    </source>
</evidence>
<comment type="cofactor">
    <cofactor evidence="1 8">
        <name>heme</name>
        <dbReference type="ChEBI" id="CHEBI:30413"/>
    </cofactor>
</comment>
<dbReference type="Gene3D" id="1.10.630.10">
    <property type="entry name" value="Cytochrome P450"/>
    <property type="match status" value="1"/>
</dbReference>
<dbReference type="GO" id="GO:0004497">
    <property type="term" value="F:monooxygenase activity"/>
    <property type="evidence" value="ECO:0007669"/>
    <property type="project" value="UniProtKB-KW"/>
</dbReference>
<evidence type="ECO:0000256" key="1">
    <source>
        <dbReference type="ARBA" id="ARBA00001971"/>
    </source>
</evidence>
<dbReference type="InterPro" id="IPR001128">
    <property type="entry name" value="Cyt_P450"/>
</dbReference>
<comment type="similarity">
    <text evidence="2 9">Belongs to the cytochrome P450 family.</text>
</comment>
<evidence type="ECO:0000256" key="5">
    <source>
        <dbReference type="ARBA" id="ARBA00023002"/>
    </source>
</evidence>
<evidence type="ECO:0000256" key="8">
    <source>
        <dbReference type="PIRSR" id="PIRSR602403-1"/>
    </source>
</evidence>
<protein>
    <recommendedName>
        <fullName evidence="12">Cytochrome P450 monooxygenase</fullName>
    </recommendedName>
</protein>
<evidence type="ECO:0000313" key="11">
    <source>
        <dbReference type="Proteomes" id="UP000016932"/>
    </source>
</evidence>
<evidence type="ECO:0000256" key="9">
    <source>
        <dbReference type="RuleBase" id="RU000461"/>
    </source>
</evidence>
<dbReference type="HOGENOM" id="CLU_022195_0_3_1"/>
<dbReference type="PANTHER" id="PTHR46206">
    <property type="entry name" value="CYTOCHROME P450"/>
    <property type="match status" value="1"/>
</dbReference>
<dbReference type="GO" id="GO:0005506">
    <property type="term" value="F:iron ion binding"/>
    <property type="evidence" value="ECO:0007669"/>
    <property type="project" value="InterPro"/>
</dbReference>
<evidence type="ECO:0000256" key="3">
    <source>
        <dbReference type="ARBA" id="ARBA00022617"/>
    </source>
</evidence>
<feature type="binding site" description="axial binding residue" evidence="8">
    <location>
        <position position="410"/>
    </location>
    <ligand>
        <name>heme</name>
        <dbReference type="ChEBI" id="CHEBI:30413"/>
    </ligand>
    <ligandPart>
        <name>Fe</name>
        <dbReference type="ChEBI" id="CHEBI:18248"/>
    </ligandPart>
</feature>
<dbReference type="EMBL" id="KB446556">
    <property type="protein sequence ID" value="EME87125.1"/>
    <property type="molecule type" value="Genomic_DNA"/>
</dbReference>
<dbReference type="Proteomes" id="UP000016932">
    <property type="component" value="Unassembled WGS sequence"/>
</dbReference>
<dbReference type="SUPFAM" id="SSF48264">
    <property type="entry name" value="Cytochrome P450"/>
    <property type="match status" value="1"/>
</dbReference>
<dbReference type="InterPro" id="IPR002403">
    <property type="entry name" value="Cyt_P450_E_grp-IV"/>
</dbReference>
<keyword evidence="11" id="KW-1185">Reference proteome</keyword>
<evidence type="ECO:0000256" key="7">
    <source>
        <dbReference type="ARBA" id="ARBA00023033"/>
    </source>
</evidence>
<evidence type="ECO:0008006" key="12">
    <source>
        <dbReference type="Google" id="ProtNLM"/>
    </source>
</evidence>
<dbReference type="GO" id="GO:0020037">
    <property type="term" value="F:heme binding"/>
    <property type="evidence" value="ECO:0007669"/>
    <property type="project" value="InterPro"/>
</dbReference>
<keyword evidence="3 8" id="KW-0349">Heme</keyword>
<evidence type="ECO:0000256" key="6">
    <source>
        <dbReference type="ARBA" id="ARBA00023004"/>
    </source>
</evidence>
<dbReference type="KEGG" id="pfj:MYCFIDRAFT_187055"/>
<dbReference type="InterPro" id="IPR036396">
    <property type="entry name" value="Cyt_P450_sf"/>
</dbReference>
<dbReference type="PANTHER" id="PTHR46206:SF2">
    <property type="entry name" value="CYTOCHROME P450 MONOOXYGENASE AUSG-RELATED"/>
    <property type="match status" value="1"/>
</dbReference>
<organism evidence="10 11">
    <name type="scientific">Pseudocercospora fijiensis (strain CIRAD86)</name>
    <name type="common">Black leaf streak disease fungus</name>
    <name type="synonym">Mycosphaerella fijiensis</name>
    <dbReference type="NCBI Taxonomy" id="383855"/>
    <lineage>
        <taxon>Eukaryota</taxon>
        <taxon>Fungi</taxon>
        <taxon>Dikarya</taxon>
        <taxon>Ascomycota</taxon>
        <taxon>Pezizomycotina</taxon>
        <taxon>Dothideomycetes</taxon>
        <taxon>Dothideomycetidae</taxon>
        <taxon>Mycosphaerellales</taxon>
        <taxon>Mycosphaerellaceae</taxon>
        <taxon>Pseudocercospora</taxon>
    </lineage>
</organism>
<gene>
    <name evidence="10" type="ORF">MYCFIDRAFT_187055</name>
</gene>